<sequence>RAGHLDVAANLVQNLSEEQLLAEQNVGMLLRWKMDLPDDLLTSTPRLIVLYAWALGLACQLDAAEELANQLSRFLPAPSATAQKSMLAQWLALSGIIA</sequence>
<organism evidence="1 2">
    <name type="scientific">Pseudomonas syringae pv. aptata</name>
    <dbReference type="NCBI Taxonomy" id="83167"/>
    <lineage>
        <taxon>Bacteria</taxon>
        <taxon>Pseudomonadati</taxon>
        <taxon>Pseudomonadota</taxon>
        <taxon>Gammaproteobacteria</taxon>
        <taxon>Pseudomonadales</taxon>
        <taxon>Pseudomonadaceae</taxon>
        <taxon>Pseudomonas</taxon>
        <taxon>Pseudomonas syringae</taxon>
    </lineage>
</organism>
<evidence type="ECO:0000313" key="2">
    <source>
        <dbReference type="Proteomes" id="UP000274315"/>
    </source>
</evidence>
<accession>A0A3M5WBK5</accession>
<proteinExistence type="predicted"/>
<reference evidence="1 2" key="1">
    <citation type="submission" date="2018-08" db="EMBL/GenBank/DDBJ databases">
        <title>Recombination of ecologically and evolutionarily significant loci maintains genetic cohesion in the Pseudomonas syringae species complex.</title>
        <authorList>
            <person name="Dillon M."/>
            <person name="Thakur S."/>
            <person name="Almeida R.N.D."/>
            <person name="Weir B.S."/>
            <person name="Guttman D.S."/>
        </authorList>
    </citation>
    <scope>NUCLEOTIDE SEQUENCE [LARGE SCALE GENOMIC DNA]</scope>
    <source>
        <strain evidence="1 2">ICMP 11935</strain>
    </source>
</reference>
<dbReference type="AlphaFoldDB" id="A0A3M5WBK5"/>
<dbReference type="Proteomes" id="UP000274315">
    <property type="component" value="Unassembled WGS sequence"/>
</dbReference>
<feature type="non-terminal residue" evidence="1">
    <location>
        <position position="98"/>
    </location>
</feature>
<feature type="non-terminal residue" evidence="1">
    <location>
        <position position="1"/>
    </location>
</feature>
<protein>
    <submittedName>
        <fullName evidence="1">Regulatory protein, LuxR</fullName>
    </submittedName>
</protein>
<dbReference type="EMBL" id="RBUF01000790">
    <property type="protein sequence ID" value="RMU67055.1"/>
    <property type="molecule type" value="Genomic_DNA"/>
</dbReference>
<name>A0A3M5WBK5_PSEAP</name>
<comment type="caution">
    <text evidence="1">The sequence shown here is derived from an EMBL/GenBank/DDBJ whole genome shotgun (WGS) entry which is preliminary data.</text>
</comment>
<gene>
    <name evidence="1" type="ORF">ALP24_05425</name>
</gene>
<evidence type="ECO:0000313" key="1">
    <source>
        <dbReference type="EMBL" id="RMU67055.1"/>
    </source>
</evidence>